<evidence type="ECO:0000256" key="4">
    <source>
        <dbReference type="ARBA" id="ARBA00022705"/>
    </source>
</evidence>
<dbReference type="SMART" id="SM00292">
    <property type="entry name" value="BRCT"/>
    <property type="match status" value="1"/>
</dbReference>
<dbReference type="EMBL" id="RQZC01000001">
    <property type="protein sequence ID" value="RRD30559.1"/>
    <property type="molecule type" value="Genomic_DNA"/>
</dbReference>
<proteinExistence type="inferred from homology"/>
<reference evidence="17 18" key="1">
    <citation type="submission" date="2018-11" db="EMBL/GenBank/DDBJ databases">
        <title>Genomes From Bacteria Associated with the Canine Oral Cavity: a Test Case for Automated Genome-Based Taxonomic Assignment.</title>
        <authorList>
            <person name="Coil D.A."/>
            <person name="Jospin G."/>
            <person name="Darling A.E."/>
            <person name="Wallis C."/>
            <person name="Davis I.J."/>
            <person name="Harris S."/>
            <person name="Eisen J.A."/>
            <person name="Holcombe L.J."/>
            <person name="O'Flynn C."/>
        </authorList>
    </citation>
    <scope>NUCLEOTIDE SEQUENCE [LARGE SCALE GENOMIC DNA]</scope>
    <source>
        <strain evidence="17 18">OH5050</strain>
    </source>
</reference>
<feature type="binding site" evidence="13">
    <location>
        <position position="205"/>
    </location>
    <ligand>
        <name>NAD(+)</name>
        <dbReference type="ChEBI" id="CHEBI:57540"/>
    </ligand>
</feature>
<dbReference type="NCBIfam" id="TIGR00575">
    <property type="entry name" value="dnlj"/>
    <property type="match status" value="1"/>
</dbReference>
<keyword evidence="7 13" id="KW-0862">Zinc</keyword>
<dbReference type="PROSITE" id="PS01055">
    <property type="entry name" value="DNA_LIGASE_N1"/>
    <property type="match status" value="1"/>
</dbReference>
<feature type="region of interest" description="Disordered" evidence="15">
    <location>
        <begin position="1"/>
        <end position="28"/>
    </location>
</feature>
<dbReference type="PANTHER" id="PTHR23389">
    <property type="entry name" value="CHROMOSOME TRANSMISSION FIDELITY FACTOR 18"/>
    <property type="match status" value="1"/>
</dbReference>
<dbReference type="Pfam" id="PF03120">
    <property type="entry name" value="OB_DNA_ligase"/>
    <property type="match status" value="1"/>
</dbReference>
<dbReference type="Pfam" id="PF00533">
    <property type="entry name" value="BRCT"/>
    <property type="match status" value="1"/>
</dbReference>
<dbReference type="CDD" id="cd17748">
    <property type="entry name" value="BRCT_DNA_ligase_like"/>
    <property type="match status" value="1"/>
</dbReference>
<keyword evidence="18" id="KW-1185">Reference proteome</keyword>
<dbReference type="InterPro" id="IPR001357">
    <property type="entry name" value="BRCT_dom"/>
</dbReference>
<feature type="binding site" evidence="13">
    <location>
        <position position="168"/>
    </location>
    <ligand>
        <name>NAD(+)</name>
        <dbReference type="ChEBI" id="CHEBI:57540"/>
    </ligand>
</feature>
<feature type="domain" description="BRCT" evidence="16">
    <location>
        <begin position="756"/>
        <end position="833"/>
    </location>
</feature>
<dbReference type="InterPro" id="IPR010994">
    <property type="entry name" value="RuvA_2-like"/>
</dbReference>
<dbReference type="Gene3D" id="3.30.470.30">
    <property type="entry name" value="DNA ligase/mRNA capping enzyme"/>
    <property type="match status" value="1"/>
</dbReference>
<feature type="region of interest" description="Disordered" evidence="15">
    <location>
        <begin position="726"/>
        <end position="758"/>
    </location>
</feature>
<evidence type="ECO:0000256" key="5">
    <source>
        <dbReference type="ARBA" id="ARBA00022723"/>
    </source>
</evidence>
<keyword evidence="13" id="KW-0464">Manganese</keyword>
<feature type="compositionally biased region" description="Low complexity" evidence="15">
    <location>
        <begin position="726"/>
        <end position="737"/>
    </location>
</feature>
<dbReference type="RefSeq" id="WP_124932479.1">
    <property type="nucleotide sequence ID" value="NZ_RQZC01000001.1"/>
</dbReference>
<dbReference type="InterPro" id="IPR004150">
    <property type="entry name" value="NAD_DNA_ligase_OB"/>
</dbReference>
<feature type="binding site" evidence="13">
    <location>
        <position position="335"/>
    </location>
    <ligand>
        <name>NAD(+)</name>
        <dbReference type="ChEBI" id="CHEBI:57540"/>
    </ligand>
</feature>
<evidence type="ECO:0000256" key="12">
    <source>
        <dbReference type="ARBA" id="ARBA00060881"/>
    </source>
</evidence>
<name>A0A3P1V8S4_9ACTO</name>
<dbReference type="CDD" id="cd00114">
    <property type="entry name" value="LIGANc"/>
    <property type="match status" value="1"/>
</dbReference>
<comment type="catalytic activity">
    <reaction evidence="11 13 14">
        <text>NAD(+) + (deoxyribonucleotide)n-3'-hydroxyl + 5'-phospho-(deoxyribonucleotide)m = (deoxyribonucleotide)n+m + AMP + beta-nicotinamide D-nucleotide.</text>
        <dbReference type="EC" id="6.5.1.2"/>
    </reaction>
</comment>
<evidence type="ECO:0000256" key="6">
    <source>
        <dbReference type="ARBA" id="ARBA00022763"/>
    </source>
</evidence>
<feature type="binding site" evidence="13">
    <location>
        <begin position="63"/>
        <end position="67"/>
    </location>
    <ligand>
        <name>NAD(+)</name>
        <dbReference type="ChEBI" id="CHEBI:57540"/>
    </ligand>
</feature>
<feature type="active site" description="N6-AMP-lysine intermediate" evidence="13">
    <location>
        <position position="147"/>
    </location>
</feature>
<dbReference type="InterPro" id="IPR001679">
    <property type="entry name" value="DNA_ligase"/>
</dbReference>
<evidence type="ECO:0000313" key="18">
    <source>
        <dbReference type="Proteomes" id="UP000271272"/>
    </source>
</evidence>
<evidence type="ECO:0000256" key="15">
    <source>
        <dbReference type="SAM" id="MobiDB-lite"/>
    </source>
</evidence>
<evidence type="ECO:0000256" key="10">
    <source>
        <dbReference type="ARBA" id="ARBA00023204"/>
    </source>
</evidence>
<evidence type="ECO:0000256" key="9">
    <source>
        <dbReference type="ARBA" id="ARBA00023027"/>
    </source>
</evidence>
<keyword evidence="6 13" id="KW-0227">DNA damage</keyword>
<dbReference type="SUPFAM" id="SSF50249">
    <property type="entry name" value="Nucleic acid-binding proteins"/>
    <property type="match status" value="1"/>
</dbReference>
<accession>A0A3P1V8S4</accession>
<dbReference type="Gene3D" id="6.20.10.30">
    <property type="match status" value="1"/>
</dbReference>
<protein>
    <recommendedName>
        <fullName evidence="2 13">DNA ligase</fullName>
        <ecNumber evidence="1 13">6.5.1.2</ecNumber>
    </recommendedName>
    <alternativeName>
        <fullName evidence="13">Polydeoxyribonucleotide synthase [NAD(+)]</fullName>
    </alternativeName>
</protein>
<dbReference type="InterPro" id="IPR012340">
    <property type="entry name" value="NA-bd_OB-fold"/>
</dbReference>
<evidence type="ECO:0000313" key="17">
    <source>
        <dbReference type="EMBL" id="RRD30559.1"/>
    </source>
</evidence>
<dbReference type="FunFam" id="2.40.50.140:FF:000012">
    <property type="entry name" value="DNA ligase"/>
    <property type="match status" value="1"/>
</dbReference>
<organism evidence="17 18">
    <name type="scientific">Actinomyces bowdenii</name>
    <dbReference type="NCBI Taxonomy" id="131109"/>
    <lineage>
        <taxon>Bacteria</taxon>
        <taxon>Bacillati</taxon>
        <taxon>Actinomycetota</taxon>
        <taxon>Actinomycetes</taxon>
        <taxon>Actinomycetales</taxon>
        <taxon>Actinomycetaceae</taxon>
        <taxon>Actinomyces</taxon>
    </lineage>
</organism>
<dbReference type="Gene3D" id="1.10.287.610">
    <property type="entry name" value="Helix hairpin bin"/>
    <property type="match status" value="1"/>
</dbReference>
<dbReference type="Pfam" id="PF12826">
    <property type="entry name" value="HHH_2"/>
    <property type="match status" value="1"/>
</dbReference>
<evidence type="ECO:0000256" key="14">
    <source>
        <dbReference type="RuleBase" id="RU000618"/>
    </source>
</evidence>
<dbReference type="GO" id="GO:0003911">
    <property type="term" value="F:DNA ligase (NAD+) activity"/>
    <property type="evidence" value="ECO:0007669"/>
    <property type="project" value="UniProtKB-UniRule"/>
</dbReference>
<feature type="binding site" evidence="13">
    <location>
        <position position="453"/>
    </location>
    <ligand>
        <name>Zn(2+)</name>
        <dbReference type="ChEBI" id="CHEBI:29105"/>
    </ligand>
</feature>
<keyword evidence="9 13" id="KW-0520">NAD</keyword>
<dbReference type="SUPFAM" id="SSF56091">
    <property type="entry name" value="DNA ligase/mRNA capping enzyme, catalytic domain"/>
    <property type="match status" value="1"/>
</dbReference>
<dbReference type="GO" id="GO:0006260">
    <property type="term" value="P:DNA replication"/>
    <property type="evidence" value="ECO:0007669"/>
    <property type="project" value="UniProtKB-KW"/>
</dbReference>
<evidence type="ECO:0000256" key="1">
    <source>
        <dbReference type="ARBA" id="ARBA00012722"/>
    </source>
</evidence>
<dbReference type="InterPro" id="IPR004149">
    <property type="entry name" value="Znf_DNAligase_C4"/>
</dbReference>
<dbReference type="GO" id="GO:0005829">
    <property type="term" value="C:cytosol"/>
    <property type="evidence" value="ECO:0007669"/>
    <property type="project" value="TreeGrafter"/>
</dbReference>
<evidence type="ECO:0000256" key="3">
    <source>
        <dbReference type="ARBA" id="ARBA00022598"/>
    </source>
</evidence>
<dbReference type="PROSITE" id="PS50172">
    <property type="entry name" value="BRCT"/>
    <property type="match status" value="1"/>
</dbReference>
<feature type="compositionally biased region" description="Low complexity" evidence="15">
    <location>
        <begin position="749"/>
        <end position="758"/>
    </location>
</feature>
<dbReference type="InterPro" id="IPR013839">
    <property type="entry name" value="DNAligase_adenylation"/>
</dbReference>
<evidence type="ECO:0000256" key="11">
    <source>
        <dbReference type="ARBA" id="ARBA00034005"/>
    </source>
</evidence>
<sequence>MRTASTHDIAPEAPLAPSRSAEAGGLSDIPAGQRARWNELVLSIESARDAYYNAIDAQSPMSDAEYDRLYRELEEIEAAHPALAAAGSPTRSVGGRATTDFAPAPHHERMYSLQDVFSTQEVQEWAERMVAETGIPDEELAMTAEVKIDGLAVALTYEDGVLTRAATRGDGTTGEDVTGNVRTIADVPRVLSGTGHPRLLEVRGEVYFPVKEFEAFNEARRRQNVERAAGGAPLLQVFANPRNAAAGSLRQKNPAITASRPLSMIAHGVGAVVLREGQEPVAQQHEWYERLQGWGLPVSPYSAVVRGRAQREAYIERHAAHRHDLLHEIDGIVFKIDDRAVQRELGATSRVPRWAAAYKYPPEEVRTRLLDIDVQVGRTGRVTPFGIMEPVLVAGSRVARATLHNATEVARKGVRIGDMVILRKAGDVIPEILGPVPESRDGSERDFVMPEHCPSCGTALAPAKDGDVDVRCPNTRSCPAQVTERIAHIGARGALDIEGLGDEAASALTRPDAGRAEALAALAAGRSLETERGSISIPAEELEAMAVSERVEAVAQRIRAAGIIEQPPVLDGEAGLFDLDEEDLRDVFVWRPVSRRGTPTGDWRLSRFFWTKQVHAPDGRVKRPTAASRSTTAMLAQLQAAKDRPLWRILVALSVRHVGPTAARALADRFGSLDELCRADEDRLAEVEGVGPAIAASWAAWREVDWHREILQRWRDAGVRMVDDGAAAGARSRPAGASGDGGGDRDGEPAGAGAPGARRTLEGLTVVVTGSLEGYTRDGAKEAIIARGGKASGSVSKRTSYVVVGDKAGSKEAKARQLGLPILDEEGFIALLEGGPAAIGAQTA</sequence>
<evidence type="ECO:0000256" key="7">
    <source>
        <dbReference type="ARBA" id="ARBA00022833"/>
    </source>
</evidence>
<dbReference type="Gene3D" id="2.40.50.140">
    <property type="entry name" value="Nucleic acid-binding proteins"/>
    <property type="match status" value="1"/>
</dbReference>
<dbReference type="InterPro" id="IPR041663">
    <property type="entry name" value="DisA/LigA_HHH"/>
</dbReference>
<evidence type="ECO:0000256" key="8">
    <source>
        <dbReference type="ARBA" id="ARBA00022842"/>
    </source>
</evidence>
<feature type="binding site" evidence="13">
    <location>
        <position position="456"/>
    </location>
    <ligand>
        <name>Zn(2+)</name>
        <dbReference type="ChEBI" id="CHEBI:29105"/>
    </ligand>
</feature>
<dbReference type="InterPro" id="IPR033136">
    <property type="entry name" value="DNA_ligase_CS"/>
</dbReference>
<comment type="function">
    <text evidence="13">DNA ligase that catalyzes the formation of phosphodiester linkages between 5'-phosphoryl and 3'-hydroxyl groups in double-stranded DNA using NAD as a coenzyme and as the energy source for the reaction. It is essential for DNA replication and repair of damaged DNA.</text>
</comment>
<comment type="cofactor">
    <cofactor evidence="13">
        <name>Mg(2+)</name>
        <dbReference type="ChEBI" id="CHEBI:18420"/>
    </cofactor>
    <cofactor evidence="13">
        <name>Mn(2+)</name>
        <dbReference type="ChEBI" id="CHEBI:29035"/>
    </cofactor>
</comment>
<dbReference type="PROSITE" id="PS01056">
    <property type="entry name" value="DNA_LIGASE_N2"/>
    <property type="match status" value="1"/>
</dbReference>
<dbReference type="SUPFAM" id="SSF47781">
    <property type="entry name" value="RuvA domain 2-like"/>
    <property type="match status" value="2"/>
</dbReference>
<dbReference type="Gene3D" id="1.10.150.20">
    <property type="entry name" value="5' to 3' exonuclease, C-terminal subdomain"/>
    <property type="match status" value="2"/>
</dbReference>
<feature type="binding site" evidence="13">
    <location>
        <position position="478"/>
    </location>
    <ligand>
        <name>Zn(2+)</name>
        <dbReference type="ChEBI" id="CHEBI:29105"/>
    </ligand>
</feature>
<dbReference type="Proteomes" id="UP000271272">
    <property type="component" value="Unassembled WGS sequence"/>
</dbReference>
<dbReference type="GO" id="GO:0006281">
    <property type="term" value="P:DNA repair"/>
    <property type="evidence" value="ECO:0007669"/>
    <property type="project" value="UniProtKB-KW"/>
</dbReference>
<dbReference type="AlphaFoldDB" id="A0A3P1V8S4"/>
<feature type="binding site" evidence="13">
    <location>
        <begin position="112"/>
        <end position="113"/>
    </location>
    <ligand>
        <name>NAD(+)</name>
        <dbReference type="ChEBI" id="CHEBI:57540"/>
    </ligand>
</feature>
<comment type="similarity">
    <text evidence="12 13">Belongs to the NAD-dependent DNA ligase family. LigA subfamily.</text>
</comment>
<feature type="binding site" evidence="13">
    <location>
        <position position="472"/>
    </location>
    <ligand>
        <name>Zn(2+)</name>
        <dbReference type="ChEBI" id="CHEBI:29105"/>
    </ligand>
</feature>
<dbReference type="Pfam" id="PF03119">
    <property type="entry name" value="DNA_ligase_ZBD"/>
    <property type="match status" value="1"/>
</dbReference>
<keyword evidence="4 13" id="KW-0235">DNA replication</keyword>
<dbReference type="GO" id="GO:0046872">
    <property type="term" value="F:metal ion binding"/>
    <property type="evidence" value="ECO:0007669"/>
    <property type="project" value="UniProtKB-KW"/>
</dbReference>
<evidence type="ECO:0000256" key="13">
    <source>
        <dbReference type="HAMAP-Rule" id="MF_01588"/>
    </source>
</evidence>
<dbReference type="Pfam" id="PF01653">
    <property type="entry name" value="DNA_ligase_aden"/>
    <property type="match status" value="1"/>
</dbReference>
<dbReference type="OrthoDB" id="9759736at2"/>
<dbReference type="SMART" id="SM00532">
    <property type="entry name" value="LIGANc"/>
    <property type="match status" value="1"/>
</dbReference>
<dbReference type="HAMAP" id="MF_01588">
    <property type="entry name" value="DNA_ligase_A"/>
    <property type="match status" value="1"/>
</dbReference>
<dbReference type="InterPro" id="IPR013840">
    <property type="entry name" value="DNAligase_N"/>
</dbReference>
<gene>
    <name evidence="13 17" type="primary">ligA</name>
    <name evidence="17" type="ORF">EII10_00035</name>
</gene>
<dbReference type="InterPro" id="IPR036420">
    <property type="entry name" value="BRCT_dom_sf"/>
</dbReference>
<dbReference type="SUPFAM" id="SSF52113">
    <property type="entry name" value="BRCT domain"/>
    <property type="match status" value="1"/>
</dbReference>
<dbReference type="Gene3D" id="3.40.50.10190">
    <property type="entry name" value="BRCT domain"/>
    <property type="match status" value="1"/>
</dbReference>
<dbReference type="NCBIfam" id="NF005932">
    <property type="entry name" value="PRK07956.1"/>
    <property type="match status" value="1"/>
</dbReference>
<keyword evidence="8 13" id="KW-0460">Magnesium</keyword>
<dbReference type="PANTHER" id="PTHR23389:SF9">
    <property type="entry name" value="DNA LIGASE"/>
    <property type="match status" value="1"/>
</dbReference>
<feature type="binding site" evidence="13">
    <location>
        <position position="359"/>
    </location>
    <ligand>
        <name>NAD(+)</name>
        <dbReference type="ChEBI" id="CHEBI:57540"/>
    </ligand>
</feature>
<keyword evidence="3 13" id="KW-0436">Ligase</keyword>
<comment type="caution">
    <text evidence="17">The sequence shown here is derived from an EMBL/GenBank/DDBJ whole genome shotgun (WGS) entry which is preliminary data.</text>
</comment>
<dbReference type="EC" id="6.5.1.2" evidence="1 13"/>
<dbReference type="InterPro" id="IPR018239">
    <property type="entry name" value="DNA_ligase_AS"/>
</dbReference>
<keyword evidence="5 13" id="KW-0479">Metal-binding</keyword>
<feature type="binding site" evidence="13">
    <location>
        <position position="145"/>
    </location>
    <ligand>
        <name>NAD(+)</name>
        <dbReference type="ChEBI" id="CHEBI:57540"/>
    </ligand>
</feature>
<keyword evidence="10 13" id="KW-0234">DNA repair</keyword>
<evidence type="ECO:0000256" key="2">
    <source>
        <dbReference type="ARBA" id="ARBA00013308"/>
    </source>
</evidence>
<dbReference type="FunFam" id="3.40.50.10190:FF:000054">
    <property type="entry name" value="DNA ligase"/>
    <property type="match status" value="1"/>
</dbReference>
<evidence type="ECO:0000259" key="16">
    <source>
        <dbReference type="PROSITE" id="PS50172"/>
    </source>
</evidence>